<keyword evidence="2" id="KW-0813">Transport</keyword>
<dbReference type="OrthoDB" id="9150135at2"/>
<feature type="transmembrane region" description="Helical" evidence="8">
    <location>
        <begin position="269"/>
        <end position="288"/>
    </location>
</feature>
<dbReference type="InterPro" id="IPR026032">
    <property type="entry name" value="HcaT-like"/>
</dbReference>
<evidence type="ECO:0000313" key="10">
    <source>
        <dbReference type="EMBL" id="KRG67405.1"/>
    </source>
</evidence>
<proteinExistence type="predicted"/>
<keyword evidence="7 8" id="KW-0472">Membrane</keyword>
<dbReference type="InterPro" id="IPR036259">
    <property type="entry name" value="MFS_trans_sf"/>
</dbReference>
<dbReference type="SUPFAM" id="SSF103473">
    <property type="entry name" value="MFS general substrate transporter"/>
    <property type="match status" value="1"/>
</dbReference>
<dbReference type="AlphaFoldDB" id="A0A0R0CCL5"/>
<reference evidence="10 11" key="1">
    <citation type="submission" date="2015-05" db="EMBL/GenBank/DDBJ databases">
        <title>Genome sequencing and analysis of members of genus Stenotrophomonas.</title>
        <authorList>
            <person name="Patil P.P."/>
            <person name="Midha S."/>
            <person name="Patil P.B."/>
        </authorList>
    </citation>
    <scope>NUCLEOTIDE SEQUENCE [LARGE SCALE GENOMIC DNA]</scope>
    <source>
        <strain evidence="10 11">DSM 18941</strain>
    </source>
</reference>
<comment type="caution">
    <text evidence="10">The sequence shown here is derived from an EMBL/GenBank/DDBJ whole genome shotgun (WGS) entry which is preliminary data.</text>
</comment>
<dbReference type="PATRIC" id="fig|405446.3.peg.1466"/>
<keyword evidence="3" id="KW-1003">Cell membrane</keyword>
<dbReference type="Proteomes" id="UP000051863">
    <property type="component" value="Unassembled WGS sequence"/>
</dbReference>
<evidence type="ECO:0000313" key="11">
    <source>
        <dbReference type="Proteomes" id="UP000051863"/>
    </source>
</evidence>
<gene>
    <name evidence="10" type="ORF">ABB27_09920</name>
</gene>
<dbReference type="GO" id="GO:0030395">
    <property type="term" value="F:lactose binding"/>
    <property type="evidence" value="ECO:0007669"/>
    <property type="project" value="TreeGrafter"/>
</dbReference>
<feature type="transmembrane region" description="Helical" evidence="8">
    <location>
        <begin position="364"/>
        <end position="384"/>
    </location>
</feature>
<evidence type="ECO:0000256" key="3">
    <source>
        <dbReference type="ARBA" id="ARBA00022475"/>
    </source>
</evidence>
<accession>A0A0R0CCL5</accession>
<name>A0A0R0CCL5_9GAMM</name>
<dbReference type="EMBL" id="LDJJ01000032">
    <property type="protein sequence ID" value="KRG67405.1"/>
    <property type="molecule type" value="Genomic_DNA"/>
</dbReference>
<dbReference type="PIRSF" id="PIRSF004925">
    <property type="entry name" value="HcaT"/>
    <property type="match status" value="1"/>
</dbReference>
<evidence type="ECO:0000256" key="2">
    <source>
        <dbReference type="ARBA" id="ARBA00022448"/>
    </source>
</evidence>
<dbReference type="NCBIfam" id="NF037955">
    <property type="entry name" value="mfs"/>
    <property type="match status" value="1"/>
</dbReference>
<dbReference type="RefSeq" id="WP_057628536.1">
    <property type="nucleotide sequence ID" value="NZ_LDJJ01000032.1"/>
</dbReference>
<dbReference type="GO" id="GO:0005886">
    <property type="term" value="C:plasma membrane"/>
    <property type="evidence" value="ECO:0007669"/>
    <property type="project" value="UniProtKB-SubCell"/>
</dbReference>
<organism evidence="10 11">
    <name type="scientific">Stenotrophomonas terrae</name>
    <dbReference type="NCBI Taxonomy" id="405446"/>
    <lineage>
        <taxon>Bacteria</taxon>
        <taxon>Pseudomonadati</taxon>
        <taxon>Pseudomonadota</taxon>
        <taxon>Gammaproteobacteria</taxon>
        <taxon>Lysobacterales</taxon>
        <taxon>Lysobacteraceae</taxon>
        <taxon>Stenotrophomonas</taxon>
    </lineage>
</organism>
<keyword evidence="6 8" id="KW-1133">Transmembrane helix</keyword>
<dbReference type="Pfam" id="PF12832">
    <property type="entry name" value="MFS_1_like"/>
    <property type="match status" value="1"/>
</dbReference>
<evidence type="ECO:0000256" key="8">
    <source>
        <dbReference type="SAM" id="Phobius"/>
    </source>
</evidence>
<feature type="transmembrane region" description="Helical" evidence="8">
    <location>
        <begin position="79"/>
        <end position="95"/>
    </location>
</feature>
<keyword evidence="11" id="KW-1185">Reference proteome</keyword>
<dbReference type="PANTHER" id="PTHR23522">
    <property type="entry name" value="BLL5896 PROTEIN"/>
    <property type="match status" value="1"/>
</dbReference>
<evidence type="ECO:0000256" key="1">
    <source>
        <dbReference type="ARBA" id="ARBA00004429"/>
    </source>
</evidence>
<evidence type="ECO:0000256" key="6">
    <source>
        <dbReference type="ARBA" id="ARBA00022989"/>
    </source>
</evidence>
<dbReference type="InterPro" id="IPR024989">
    <property type="entry name" value="MFS_assoc_dom"/>
</dbReference>
<feature type="transmembrane region" description="Helical" evidence="8">
    <location>
        <begin position="101"/>
        <end position="118"/>
    </location>
</feature>
<evidence type="ECO:0000256" key="5">
    <source>
        <dbReference type="ARBA" id="ARBA00022692"/>
    </source>
</evidence>
<feature type="transmembrane region" description="Helical" evidence="8">
    <location>
        <begin position="139"/>
        <end position="158"/>
    </location>
</feature>
<dbReference type="PANTHER" id="PTHR23522:SF10">
    <property type="entry name" value="3-PHENYLPROPIONIC ACID TRANSPORTER-RELATED"/>
    <property type="match status" value="1"/>
</dbReference>
<protein>
    <submittedName>
        <fullName evidence="10">MFS transporter</fullName>
    </submittedName>
</protein>
<dbReference type="Gene3D" id="1.20.1250.20">
    <property type="entry name" value="MFS general substrate transporter like domains"/>
    <property type="match status" value="2"/>
</dbReference>
<feature type="transmembrane region" description="Helical" evidence="8">
    <location>
        <begin position="336"/>
        <end position="358"/>
    </location>
</feature>
<dbReference type="InterPro" id="IPR020846">
    <property type="entry name" value="MFS_dom"/>
</dbReference>
<feature type="transmembrane region" description="Helical" evidence="8">
    <location>
        <begin position="300"/>
        <end position="324"/>
    </location>
</feature>
<dbReference type="PROSITE" id="PS50850">
    <property type="entry name" value="MFS"/>
    <property type="match status" value="1"/>
</dbReference>
<evidence type="ECO:0000256" key="4">
    <source>
        <dbReference type="ARBA" id="ARBA00022519"/>
    </source>
</evidence>
<feature type="transmembrane region" description="Helical" evidence="8">
    <location>
        <begin position="20"/>
        <end position="36"/>
    </location>
</feature>
<evidence type="ECO:0000259" key="9">
    <source>
        <dbReference type="PROSITE" id="PS50850"/>
    </source>
</evidence>
<keyword evidence="5 8" id="KW-0812">Transmembrane</keyword>
<keyword evidence="4" id="KW-0997">Cell inner membrane</keyword>
<evidence type="ECO:0000256" key="7">
    <source>
        <dbReference type="ARBA" id="ARBA00023136"/>
    </source>
</evidence>
<dbReference type="GO" id="GO:0015528">
    <property type="term" value="F:lactose:proton symporter activity"/>
    <property type="evidence" value="ECO:0007669"/>
    <property type="project" value="TreeGrafter"/>
</dbReference>
<sequence length="407" mass="45274">MTPPALPSRTVPTARLSSFYFFYYAALGAFTPYWSLYLQSRGMTITAISVMMSLWYATRVIAPSTWTSLAAVSPQPIRWLRIGCVLTIACFAGFLVPAPQWTLYAVMIAFCFFYNAVMPQFESITLTHLGTDSHRYGMIRVWGSLGFILVVTLFGWLIEKHGASKLPWLMLPLFVLMTGSAFLNRYARNIGSHSHHDGGFWSIVRQKPVMAFFIAAFLEQLSFGPYYTFFSVYMDQHGYSTSLLGLMWTVGVVFEVAVFFLIARFFRRWDASWLLIISMASAVLRWWATALWPDNLPVMLVAQTTHCLGFAAFFASAMQLLARYFPGNLNGHGQGLFYGFSSGLGGVLGALIAGQLWQFGDGKVAFLVGGCFALLGTLIAWYWLPPRARRPLPAPDAQGASSTTAGP</sequence>
<comment type="subcellular location">
    <subcellularLocation>
        <location evidence="1">Cell inner membrane</location>
        <topology evidence="1">Multi-pass membrane protein</topology>
    </subcellularLocation>
</comment>
<feature type="domain" description="Major facilitator superfamily (MFS) profile" evidence="9">
    <location>
        <begin position="208"/>
        <end position="407"/>
    </location>
</feature>
<feature type="transmembrane region" description="Helical" evidence="8">
    <location>
        <begin position="239"/>
        <end position="262"/>
    </location>
</feature>
<feature type="transmembrane region" description="Helical" evidence="8">
    <location>
        <begin position="208"/>
        <end position="227"/>
    </location>
</feature>
<feature type="transmembrane region" description="Helical" evidence="8">
    <location>
        <begin position="170"/>
        <end position="187"/>
    </location>
</feature>